<reference evidence="1 2" key="1">
    <citation type="submission" date="2024-09" db="EMBL/GenBank/DDBJ databases">
        <title>Chromosome-scale assembly of Riccia fluitans.</title>
        <authorList>
            <person name="Paukszto L."/>
            <person name="Sawicki J."/>
            <person name="Karawczyk K."/>
            <person name="Piernik-Szablinska J."/>
            <person name="Szczecinska M."/>
            <person name="Mazdziarz M."/>
        </authorList>
    </citation>
    <scope>NUCLEOTIDE SEQUENCE [LARGE SCALE GENOMIC DNA]</scope>
    <source>
        <strain evidence="1">Rf_01</strain>
        <tissue evidence="1">Aerial parts of the thallus</tissue>
    </source>
</reference>
<sequence length="277" mass="30567">MEVLGLCGSVSTLNLTSRLQSNASPLSVKQMNGEALQIAMRRRNVTIHPSAARPGTCRCLDVDWDPEGLLGRPAGPGLISRNLIMRKFKDESDKQAALEKALKLEAEQRQAAREAREVPATDAGLIEYFLMTDVLDMEFEIARCRPRLTEDFRRYLRNEIGSLRLTLGEKTPEQQLRLEMLESLQSTLEEGVVAYDRITASITNAKDTLVQILTSKDKKATLLELAGENKLNKGLLVLLDENIAAASAAGQDKMVEYMGKIRGAVVKVIKSAGNTKL</sequence>
<dbReference type="AlphaFoldDB" id="A0ABD1XUL0"/>
<dbReference type="PANTHER" id="PTHR36333:SF1">
    <property type="entry name" value="DIMETHYLALLYL, ADENOSINE TRNA METHYLTHIOTRANSFERASE"/>
    <property type="match status" value="1"/>
</dbReference>
<proteinExistence type="predicted"/>
<comment type="caution">
    <text evidence="1">The sequence shown here is derived from an EMBL/GenBank/DDBJ whole genome shotgun (WGS) entry which is preliminary data.</text>
</comment>
<evidence type="ECO:0000313" key="1">
    <source>
        <dbReference type="EMBL" id="KAL2611596.1"/>
    </source>
</evidence>
<evidence type="ECO:0000313" key="2">
    <source>
        <dbReference type="Proteomes" id="UP001605036"/>
    </source>
</evidence>
<keyword evidence="2" id="KW-1185">Reference proteome</keyword>
<dbReference type="Proteomes" id="UP001605036">
    <property type="component" value="Unassembled WGS sequence"/>
</dbReference>
<dbReference type="PANTHER" id="PTHR36333">
    <property type="entry name" value="DIMETHYLALLYL, ADENOSINE TRNA METHYLTHIOTRANSFERASE"/>
    <property type="match status" value="1"/>
</dbReference>
<gene>
    <name evidence="1" type="ORF">R1flu_023288</name>
</gene>
<name>A0ABD1XUL0_9MARC</name>
<dbReference type="EMBL" id="JBHFFA010000007">
    <property type="protein sequence ID" value="KAL2611596.1"/>
    <property type="molecule type" value="Genomic_DNA"/>
</dbReference>
<organism evidence="1 2">
    <name type="scientific">Riccia fluitans</name>
    <dbReference type="NCBI Taxonomy" id="41844"/>
    <lineage>
        <taxon>Eukaryota</taxon>
        <taxon>Viridiplantae</taxon>
        <taxon>Streptophyta</taxon>
        <taxon>Embryophyta</taxon>
        <taxon>Marchantiophyta</taxon>
        <taxon>Marchantiopsida</taxon>
        <taxon>Marchantiidae</taxon>
        <taxon>Marchantiales</taxon>
        <taxon>Ricciaceae</taxon>
        <taxon>Riccia</taxon>
    </lineage>
</organism>
<accession>A0ABD1XUL0</accession>
<protein>
    <submittedName>
        <fullName evidence="1">Uncharacterized protein</fullName>
    </submittedName>
</protein>